<proteinExistence type="predicted"/>
<dbReference type="Gene3D" id="3.40.50.720">
    <property type="entry name" value="NAD(P)-binding Rossmann-like Domain"/>
    <property type="match status" value="1"/>
</dbReference>
<evidence type="ECO:0000256" key="1">
    <source>
        <dbReference type="SAM" id="MobiDB-lite"/>
    </source>
</evidence>
<dbReference type="PANTHER" id="PTHR48079:SF6">
    <property type="entry name" value="NAD(P)-BINDING DOMAIN-CONTAINING PROTEIN-RELATED"/>
    <property type="match status" value="1"/>
</dbReference>
<sequence>MSTEPLNVLVTGVTGYLGSRLVVPLLEAGHRVRVLTRDGSKLDGLPWAGQVEVSEGDANDPDTCRAALADIDVAYYLLHSMDGGGDLSQRDHEMAQTFADAAADQEVGRIVYLGGLHPDDEELSEHLASRVDVGKVFLDSPVPAAVLQAAILIGAASASFEMMRHLTDRLPAMITPRWVNSRIQPIGIDDALYYLVGAATLPPEVNRTFDIGGPDVLTYLQMMQGYAKVSGHHQRLIFVMPFLTPGLASHWIGLVTPVPTGVAKPLIGSLVHDVVCQETDLLERLGAPPGGPIPYREAVRRAITPAPPDQSPPPAASLWPSDPDWAG</sequence>
<dbReference type="InterPro" id="IPR036291">
    <property type="entry name" value="NAD(P)-bd_dom_sf"/>
</dbReference>
<dbReference type="Proteomes" id="UP000250028">
    <property type="component" value="Unassembled WGS sequence"/>
</dbReference>
<dbReference type="Pfam" id="PF13460">
    <property type="entry name" value="NAD_binding_10"/>
    <property type="match status" value="1"/>
</dbReference>
<dbReference type="AlphaFoldDB" id="A0A2Y8ZQE4"/>
<gene>
    <name evidence="3" type="ORF">SAMN04489750_0801</name>
</gene>
<protein>
    <submittedName>
        <fullName evidence="3">Uncharacterized conserved protein YbjT, contains NAD(P)-binding and DUF2867 domains</fullName>
    </submittedName>
</protein>
<feature type="compositionally biased region" description="Pro residues" evidence="1">
    <location>
        <begin position="305"/>
        <end position="315"/>
    </location>
</feature>
<name>A0A2Y8ZQE4_9MICO</name>
<dbReference type="InterPro" id="IPR016040">
    <property type="entry name" value="NAD(P)-bd_dom"/>
</dbReference>
<dbReference type="PANTHER" id="PTHR48079">
    <property type="entry name" value="PROTEIN YEEZ"/>
    <property type="match status" value="1"/>
</dbReference>
<feature type="domain" description="NAD(P)-binding" evidence="2">
    <location>
        <begin position="12"/>
        <end position="122"/>
    </location>
</feature>
<dbReference type="GO" id="GO:0004029">
    <property type="term" value="F:aldehyde dehydrogenase (NAD+) activity"/>
    <property type="evidence" value="ECO:0007669"/>
    <property type="project" value="TreeGrafter"/>
</dbReference>
<dbReference type="SUPFAM" id="SSF51735">
    <property type="entry name" value="NAD(P)-binding Rossmann-fold domains"/>
    <property type="match status" value="1"/>
</dbReference>
<dbReference type="GO" id="GO:0005737">
    <property type="term" value="C:cytoplasm"/>
    <property type="evidence" value="ECO:0007669"/>
    <property type="project" value="TreeGrafter"/>
</dbReference>
<accession>A0A2Y8ZQE4</accession>
<dbReference type="InterPro" id="IPR051783">
    <property type="entry name" value="NAD(P)-dependent_oxidoreduct"/>
</dbReference>
<evidence type="ECO:0000313" key="3">
    <source>
        <dbReference type="EMBL" id="SSA33518.1"/>
    </source>
</evidence>
<dbReference type="RefSeq" id="WP_109684210.1">
    <property type="nucleotide sequence ID" value="NZ_QGDN01000001.1"/>
</dbReference>
<organism evidence="3 4">
    <name type="scientific">Branchiibius hedensis</name>
    <dbReference type="NCBI Taxonomy" id="672460"/>
    <lineage>
        <taxon>Bacteria</taxon>
        <taxon>Bacillati</taxon>
        <taxon>Actinomycetota</taxon>
        <taxon>Actinomycetes</taxon>
        <taxon>Micrococcales</taxon>
        <taxon>Dermacoccaceae</taxon>
        <taxon>Branchiibius</taxon>
    </lineage>
</organism>
<dbReference type="EMBL" id="UESZ01000001">
    <property type="protein sequence ID" value="SSA33518.1"/>
    <property type="molecule type" value="Genomic_DNA"/>
</dbReference>
<evidence type="ECO:0000313" key="4">
    <source>
        <dbReference type="Proteomes" id="UP000250028"/>
    </source>
</evidence>
<dbReference type="OrthoDB" id="9774199at2"/>
<feature type="region of interest" description="Disordered" evidence="1">
    <location>
        <begin position="302"/>
        <end position="327"/>
    </location>
</feature>
<keyword evidence="4" id="KW-1185">Reference proteome</keyword>
<evidence type="ECO:0000259" key="2">
    <source>
        <dbReference type="Pfam" id="PF13460"/>
    </source>
</evidence>
<reference evidence="4" key="1">
    <citation type="submission" date="2016-10" db="EMBL/GenBank/DDBJ databases">
        <authorList>
            <person name="Varghese N."/>
            <person name="Submissions S."/>
        </authorList>
    </citation>
    <scope>NUCLEOTIDE SEQUENCE [LARGE SCALE GENOMIC DNA]</scope>
    <source>
        <strain evidence="4">DSM 22951</strain>
    </source>
</reference>